<feature type="transmembrane region" description="Helical" evidence="8">
    <location>
        <begin position="12"/>
        <end position="31"/>
    </location>
</feature>
<feature type="transmembrane region" description="Helical" evidence="8">
    <location>
        <begin position="71"/>
        <end position="93"/>
    </location>
</feature>
<evidence type="ECO:0000256" key="2">
    <source>
        <dbReference type="ARBA" id="ARBA00022448"/>
    </source>
</evidence>
<sequence length="549" mass="57121">MTPAPASARLWWALAGVPLLFLGTFFLWPAATVLWRGLVGDDAGVGPGAGLAEAWAVLASSRTLRAIATTAWLALAGTAGSLVLGLPAAWALSRFSWRGSRTVRALVTVPFVLPTIVVAAAFSALFAASGILGGLGLDQSPVAIVLALVFFNVSVVVRIVGGAWEALPPGRSLAARTLGASRWRAFVHTTLPALRPAIASSAAVVFLFCSTSFALVLTLGGTRVRTIETEIWIQVNQFLDLRAAAVLALVQVAFVGLALWVSSRASHARAAAGVATARRRGPRGRERWAVAAALLPTLALLALPIAALVERSLRVVGGYGLDHYRALLVPPARTALPVPVWEAAVNSLVTALIATAMATVVGLVTAQLLAARSRRAGVLESLVMLPLGVSAVVVGLGLLLTLNRAVLGVDLRGSWWLVPIAQAVVALPLMVRALVPAARAIDPRLRAAAATLGASPWRTWWQVDARLLRAPAGASIAFAFAISMGEFGATVFVARPDRPTLTTAISRLLSRPGLDNAGMAFAAAVLLAALTAAVMLLSERLRTTVGAEL</sequence>
<evidence type="ECO:0000256" key="8">
    <source>
        <dbReference type="RuleBase" id="RU363032"/>
    </source>
</evidence>
<comment type="similarity">
    <text evidence="8">Belongs to the binding-protein-dependent transport system permease family.</text>
</comment>
<dbReference type="EMBL" id="JAUHPX010000005">
    <property type="protein sequence ID" value="MDN4488554.1"/>
    <property type="molecule type" value="Genomic_DNA"/>
</dbReference>
<evidence type="ECO:0000313" key="11">
    <source>
        <dbReference type="Proteomes" id="UP001172737"/>
    </source>
</evidence>
<feature type="transmembrane region" description="Helical" evidence="8">
    <location>
        <begin position="414"/>
        <end position="435"/>
    </location>
</feature>
<feature type="transmembrane region" description="Helical" evidence="8">
    <location>
        <begin position="140"/>
        <end position="161"/>
    </location>
</feature>
<keyword evidence="11" id="KW-1185">Reference proteome</keyword>
<proteinExistence type="inferred from homology"/>
<protein>
    <submittedName>
        <fullName evidence="10">Iron ABC transporter permease</fullName>
    </submittedName>
</protein>
<feature type="transmembrane region" description="Helical" evidence="8">
    <location>
        <begin position="348"/>
        <end position="370"/>
    </location>
</feature>
<feature type="transmembrane region" description="Helical" evidence="8">
    <location>
        <begin position="517"/>
        <end position="537"/>
    </location>
</feature>
<dbReference type="Pfam" id="PF00528">
    <property type="entry name" value="BPD_transp_1"/>
    <property type="match status" value="2"/>
</dbReference>
<dbReference type="SUPFAM" id="SSF161098">
    <property type="entry name" value="MetI-like"/>
    <property type="match status" value="2"/>
</dbReference>
<gene>
    <name evidence="10" type="ORF">QQX10_10280</name>
</gene>
<evidence type="ECO:0000256" key="5">
    <source>
        <dbReference type="ARBA" id="ARBA00022692"/>
    </source>
</evidence>
<keyword evidence="2 8" id="KW-0813">Transport</keyword>
<dbReference type="Proteomes" id="UP001172737">
    <property type="component" value="Unassembled WGS sequence"/>
</dbReference>
<feature type="transmembrane region" description="Helical" evidence="8">
    <location>
        <begin position="241"/>
        <end position="261"/>
    </location>
</feature>
<feature type="domain" description="ABC transmembrane type-1" evidence="9">
    <location>
        <begin position="344"/>
        <end position="538"/>
    </location>
</feature>
<keyword evidence="7 8" id="KW-0472">Membrane</keyword>
<feature type="transmembrane region" description="Helical" evidence="8">
    <location>
        <begin position="476"/>
        <end position="494"/>
    </location>
</feature>
<dbReference type="PANTHER" id="PTHR43357">
    <property type="entry name" value="INNER MEMBRANE ABC TRANSPORTER PERMEASE PROTEIN YDCV"/>
    <property type="match status" value="1"/>
</dbReference>
<keyword evidence="5 8" id="KW-0812">Transmembrane</keyword>
<evidence type="ECO:0000259" key="9">
    <source>
        <dbReference type="PROSITE" id="PS50928"/>
    </source>
</evidence>
<reference evidence="10" key="1">
    <citation type="submission" date="2023-06" db="EMBL/GenBank/DDBJ databases">
        <title>Sysu t00039.</title>
        <authorList>
            <person name="Gao L."/>
            <person name="Fang B.-Z."/>
            <person name="Li W.-J."/>
        </authorList>
    </citation>
    <scope>NUCLEOTIDE SEQUENCE</scope>
    <source>
        <strain evidence="10">SYSU T00039</strain>
    </source>
</reference>
<dbReference type="PANTHER" id="PTHR43357:SF4">
    <property type="entry name" value="INNER MEMBRANE ABC TRANSPORTER PERMEASE PROTEIN YDCV"/>
    <property type="match status" value="1"/>
</dbReference>
<feature type="domain" description="ABC transmembrane type-1" evidence="9">
    <location>
        <begin position="67"/>
        <end position="259"/>
    </location>
</feature>
<keyword evidence="4" id="KW-0997">Cell inner membrane</keyword>
<evidence type="ECO:0000256" key="6">
    <source>
        <dbReference type="ARBA" id="ARBA00022989"/>
    </source>
</evidence>
<evidence type="ECO:0000256" key="3">
    <source>
        <dbReference type="ARBA" id="ARBA00022475"/>
    </source>
</evidence>
<evidence type="ECO:0000256" key="1">
    <source>
        <dbReference type="ARBA" id="ARBA00004429"/>
    </source>
</evidence>
<evidence type="ECO:0000256" key="7">
    <source>
        <dbReference type="ARBA" id="ARBA00023136"/>
    </source>
</evidence>
<evidence type="ECO:0000256" key="4">
    <source>
        <dbReference type="ARBA" id="ARBA00022519"/>
    </source>
</evidence>
<dbReference type="InterPro" id="IPR035906">
    <property type="entry name" value="MetI-like_sf"/>
</dbReference>
<dbReference type="Gene3D" id="1.10.3720.10">
    <property type="entry name" value="MetI-like"/>
    <property type="match status" value="2"/>
</dbReference>
<keyword evidence="3" id="KW-1003">Cell membrane</keyword>
<feature type="transmembrane region" description="Helical" evidence="8">
    <location>
        <begin position="382"/>
        <end position="402"/>
    </location>
</feature>
<comment type="caution">
    <text evidence="10">The sequence shown here is derived from an EMBL/GenBank/DDBJ whole genome shotgun (WGS) entry which is preliminary data.</text>
</comment>
<dbReference type="CDD" id="cd06261">
    <property type="entry name" value="TM_PBP2"/>
    <property type="match status" value="2"/>
</dbReference>
<accession>A0AAW7M200</accession>
<evidence type="ECO:0000313" key="10">
    <source>
        <dbReference type="EMBL" id="MDN4488554.1"/>
    </source>
</evidence>
<feature type="transmembrane region" description="Helical" evidence="8">
    <location>
        <begin position="288"/>
        <end position="309"/>
    </location>
</feature>
<dbReference type="RefSeq" id="WP_301119384.1">
    <property type="nucleotide sequence ID" value="NZ_JAUHPX010000005.1"/>
</dbReference>
<dbReference type="PROSITE" id="PS50928">
    <property type="entry name" value="ABC_TM1"/>
    <property type="match status" value="2"/>
</dbReference>
<dbReference type="AlphaFoldDB" id="A0AAW7M200"/>
<dbReference type="GO" id="GO:0055085">
    <property type="term" value="P:transmembrane transport"/>
    <property type="evidence" value="ECO:0007669"/>
    <property type="project" value="InterPro"/>
</dbReference>
<comment type="subcellular location">
    <subcellularLocation>
        <location evidence="1">Cell inner membrane</location>
        <topology evidence="1">Multi-pass membrane protein</topology>
    </subcellularLocation>
    <subcellularLocation>
        <location evidence="8">Cell membrane</location>
        <topology evidence="8">Multi-pass membrane protein</topology>
    </subcellularLocation>
</comment>
<dbReference type="InterPro" id="IPR000515">
    <property type="entry name" value="MetI-like"/>
</dbReference>
<name>A0AAW7M200_9MICO</name>
<dbReference type="GO" id="GO:0005886">
    <property type="term" value="C:plasma membrane"/>
    <property type="evidence" value="ECO:0007669"/>
    <property type="project" value="UniProtKB-SubCell"/>
</dbReference>
<keyword evidence="6 8" id="KW-1133">Transmembrane helix</keyword>
<organism evidence="10 11">
    <name type="scientific">Demequina lignilytica</name>
    <dbReference type="NCBI Taxonomy" id="3051663"/>
    <lineage>
        <taxon>Bacteria</taxon>
        <taxon>Bacillati</taxon>
        <taxon>Actinomycetota</taxon>
        <taxon>Actinomycetes</taxon>
        <taxon>Micrococcales</taxon>
        <taxon>Demequinaceae</taxon>
        <taxon>Demequina</taxon>
    </lineage>
</organism>
<feature type="transmembrane region" description="Helical" evidence="8">
    <location>
        <begin position="197"/>
        <end position="221"/>
    </location>
</feature>
<feature type="transmembrane region" description="Helical" evidence="8">
    <location>
        <begin position="105"/>
        <end position="128"/>
    </location>
</feature>